<evidence type="ECO:0000313" key="1">
    <source>
        <dbReference type="EMBL" id="OBI24265.1"/>
    </source>
</evidence>
<evidence type="ECO:0000313" key="2">
    <source>
        <dbReference type="Proteomes" id="UP000093943"/>
    </source>
</evidence>
<gene>
    <name evidence="1" type="ORF">A5710_11255</name>
</gene>
<dbReference type="Proteomes" id="UP000093943">
    <property type="component" value="Unassembled WGS sequence"/>
</dbReference>
<dbReference type="EMBL" id="LZKG01000174">
    <property type="protein sequence ID" value="OBI24265.1"/>
    <property type="molecule type" value="Genomic_DNA"/>
</dbReference>
<proteinExistence type="predicted"/>
<reference evidence="2" key="1">
    <citation type="submission" date="2016-06" db="EMBL/GenBank/DDBJ databases">
        <authorList>
            <person name="Sutton G."/>
            <person name="Brinkac L."/>
            <person name="Sanka R."/>
            <person name="Adams M."/>
            <person name="Lau E."/>
            <person name="Sam S."/>
            <person name="Sreng N."/>
            <person name="Him V."/>
            <person name="Kerleguer A."/>
            <person name="Cheng S."/>
        </authorList>
    </citation>
    <scope>NUCLEOTIDE SEQUENCE [LARGE SCALE GENOMIC DNA]</scope>
    <source>
        <strain evidence="2">E1876</strain>
    </source>
</reference>
<accession>A0A1A2XF22</accession>
<dbReference type="AlphaFoldDB" id="A0A1A2XF22"/>
<protein>
    <submittedName>
        <fullName evidence="1">Uncharacterized protein</fullName>
    </submittedName>
</protein>
<sequence length="73" mass="7121">MALATLLSAIRRAISSAPIKPASASAITVTKISTRASGSRSTEADRARVGGASITVVGATVVTVPATGTALPS</sequence>
<organism evidence="1 2">
    <name type="scientific">Mycolicibacter sinensis (strain JDM601)</name>
    <name type="common">Mycobacterium sinense</name>
    <dbReference type="NCBI Taxonomy" id="875328"/>
    <lineage>
        <taxon>Bacteria</taxon>
        <taxon>Bacillati</taxon>
        <taxon>Actinomycetota</taxon>
        <taxon>Actinomycetes</taxon>
        <taxon>Mycobacteriales</taxon>
        <taxon>Mycobacteriaceae</taxon>
        <taxon>Mycolicibacter</taxon>
    </lineage>
</organism>
<comment type="caution">
    <text evidence="1">The sequence shown here is derived from an EMBL/GenBank/DDBJ whole genome shotgun (WGS) entry which is preliminary data.</text>
</comment>
<name>A0A1A2XF22_MYCSD</name>